<protein>
    <recommendedName>
        <fullName evidence="3">PAS/PAC sensor protein</fullName>
    </recommendedName>
</protein>
<gene>
    <name evidence="1" type="ORF">Metlim_0153</name>
</gene>
<organism evidence="1 2">
    <name type="scientific">Methanoplanus limicola DSM 2279</name>
    <dbReference type="NCBI Taxonomy" id="937775"/>
    <lineage>
        <taxon>Archaea</taxon>
        <taxon>Methanobacteriati</taxon>
        <taxon>Methanobacteriota</taxon>
        <taxon>Stenosarchaea group</taxon>
        <taxon>Methanomicrobia</taxon>
        <taxon>Methanomicrobiales</taxon>
        <taxon>Methanomicrobiaceae</taxon>
        <taxon>Methanoplanus</taxon>
    </lineage>
</organism>
<dbReference type="AlphaFoldDB" id="H1YZP4"/>
<dbReference type="STRING" id="937775.Metlim_0153"/>
<dbReference type="HOGENOM" id="CLU_932597_0_0_2"/>
<proteinExistence type="predicted"/>
<dbReference type="InterPro" id="IPR036388">
    <property type="entry name" value="WH-like_DNA-bd_sf"/>
</dbReference>
<dbReference type="Gene3D" id="1.10.10.10">
    <property type="entry name" value="Winged helix-like DNA-binding domain superfamily/Winged helix DNA-binding domain"/>
    <property type="match status" value="1"/>
</dbReference>
<dbReference type="InterPro" id="IPR036390">
    <property type="entry name" value="WH_DNA-bd_sf"/>
</dbReference>
<dbReference type="Proteomes" id="UP000005741">
    <property type="component" value="Chromosome"/>
</dbReference>
<dbReference type="EMBL" id="CM001436">
    <property type="protein sequence ID" value="EHQ34306.1"/>
    <property type="molecule type" value="Genomic_DNA"/>
</dbReference>
<name>H1YZP4_9EURY</name>
<evidence type="ECO:0000313" key="2">
    <source>
        <dbReference type="Proteomes" id="UP000005741"/>
    </source>
</evidence>
<evidence type="ECO:0000313" key="1">
    <source>
        <dbReference type="EMBL" id="EHQ34306.1"/>
    </source>
</evidence>
<keyword evidence="2" id="KW-1185">Reference proteome</keyword>
<sequence>MFIMMKIASFINYAKLEFMGKEHREFPKILEVLKDNPRGMSVKQISEAIGVNRISVGHYLEILLLLGEVDMETYGQAKVFFLSKRIPINAMMDLTSDAVLMLNEEKKIVSTNEKMSALLGIENNFQGIDAEKIIYEKLLIDISELIDSGIEGEKVSKEITISVSGEEQYFQMKIIPTVFSDGSSGITIIFVDITDYKKSLIALAESENKLLTLIQKLSDFLNYVDEYEKINADIRNPLQAIVGLTDLEGGKIANRVYDEALEIDKSLRELDIGWREAENIRDFIRKYVAINNILLNAA</sequence>
<dbReference type="SUPFAM" id="SSF46785">
    <property type="entry name" value="Winged helix' DNA-binding domain"/>
    <property type="match status" value="1"/>
</dbReference>
<accession>H1YZP4</accession>
<reference evidence="1 2" key="1">
    <citation type="submission" date="2011-10" db="EMBL/GenBank/DDBJ databases">
        <title>The Improved High-Quality Draft genome of Methanoplanus limicola DSM 2279.</title>
        <authorList>
            <consortium name="US DOE Joint Genome Institute (JGI-PGF)"/>
            <person name="Lucas S."/>
            <person name="Copeland A."/>
            <person name="Lapidus A."/>
            <person name="Glavina del Rio T."/>
            <person name="Dalin E."/>
            <person name="Tice H."/>
            <person name="Bruce D."/>
            <person name="Goodwin L."/>
            <person name="Pitluck S."/>
            <person name="Peters L."/>
            <person name="Mikhailova N."/>
            <person name="Lu M."/>
            <person name="Kyrpides N."/>
            <person name="Mavromatis K."/>
            <person name="Ivanova N."/>
            <person name="Markowitz V."/>
            <person name="Cheng J.-F."/>
            <person name="Hugenholtz P."/>
            <person name="Woyke T."/>
            <person name="Wu D."/>
            <person name="Wirth R."/>
            <person name="Brambilla E.-M."/>
            <person name="Klenk H.-P."/>
            <person name="Eisen J.A."/>
        </authorList>
    </citation>
    <scope>NUCLEOTIDE SEQUENCE [LARGE SCALE GENOMIC DNA]</scope>
    <source>
        <strain evidence="1 2">DSM 2279</strain>
    </source>
</reference>
<dbReference type="SUPFAM" id="SSF55785">
    <property type="entry name" value="PYP-like sensor domain (PAS domain)"/>
    <property type="match status" value="1"/>
</dbReference>
<dbReference type="InParanoid" id="H1YZP4"/>
<evidence type="ECO:0008006" key="3">
    <source>
        <dbReference type="Google" id="ProtNLM"/>
    </source>
</evidence>
<dbReference type="Gene3D" id="3.30.450.20">
    <property type="entry name" value="PAS domain"/>
    <property type="match status" value="1"/>
</dbReference>
<dbReference type="InterPro" id="IPR035965">
    <property type="entry name" value="PAS-like_dom_sf"/>
</dbReference>